<keyword evidence="2" id="KW-0812">Transmembrane</keyword>
<evidence type="ECO:0000313" key="4">
    <source>
        <dbReference type="EMBL" id="OAD53812.1"/>
    </source>
</evidence>
<feature type="transmembrane region" description="Helical" evidence="2">
    <location>
        <begin position="105"/>
        <end position="129"/>
    </location>
</feature>
<feature type="region of interest" description="Disordered" evidence="1">
    <location>
        <begin position="376"/>
        <end position="398"/>
    </location>
</feature>
<proteinExistence type="predicted"/>
<evidence type="ECO:0000256" key="3">
    <source>
        <dbReference type="SAM" id="SignalP"/>
    </source>
</evidence>
<protein>
    <submittedName>
        <fullName evidence="4">Uncharacterized protein</fullName>
    </submittedName>
</protein>
<dbReference type="OrthoDB" id="420380at2759"/>
<dbReference type="Proteomes" id="UP000250275">
    <property type="component" value="Unassembled WGS sequence"/>
</dbReference>
<feature type="compositionally biased region" description="Polar residues" evidence="1">
    <location>
        <begin position="225"/>
        <end position="242"/>
    </location>
</feature>
<keyword evidence="5" id="KW-1185">Reference proteome</keyword>
<keyword evidence="3" id="KW-0732">Signal</keyword>
<feature type="signal peptide" evidence="3">
    <location>
        <begin position="1"/>
        <end position="18"/>
    </location>
</feature>
<keyword evidence="2" id="KW-1133">Transmembrane helix</keyword>
<feature type="compositionally biased region" description="Low complexity" evidence="1">
    <location>
        <begin position="246"/>
        <end position="259"/>
    </location>
</feature>
<gene>
    <name evidence="4" type="ORF">WN48_08784</name>
</gene>
<accession>A0A310SK56</accession>
<sequence length="398" mass="44582">MPTLFAVVLLISVTSTWYQNGCVAELYTALADMEELLETEAVLIDTLNGYIKAQEERLATLRKDDYQDTGIRGLNWTEMVETQRFSSLSSCLEYSPSIVTSLIEFVLGLWIMEFFLGLLFIGFCVSLLYDYVLYNSRWIEFLLDFRGVVSLATRLLEITIRTLALEDLIGQRWLKHSDFLVSRVVIEYSPSIVTSLIEFVLARGIKYESYSWKLSIKATSQQRLPSLTKSNPIPDSESCSPPRNTPKSSPQASPQPGSSLRQPQRLGELPTANIRAALTLAMAACLIKLSLPGLERLLIKRRLIFHWRISWGPAWIPWCKDILLVTELGLDVWCGFAVYCELMPGKISVSKEIGLDTVSRAAARLCIAISAMQLGKSCSDRPGSRSRSALHPRTTGLG</sequence>
<organism evidence="4 5">
    <name type="scientific">Eufriesea mexicana</name>
    <dbReference type="NCBI Taxonomy" id="516756"/>
    <lineage>
        <taxon>Eukaryota</taxon>
        <taxon>Metazoa</taxon>
        <taxon>Ecdysozoa</taxon>
        <taxon>Arthropoda</taxon>
        <taxon>Hexapoda</taxon>
        <taxon>Insecta</taxon>
        <taxon>Pterygota</taxon>
        <taxon>Neoptera</taxon>
        <taxon>Endopterygota</taxon>
        <taxon>Hymenoptera</taxon>
        <taxon>Apocrita</taxon>
        <taxon>Aculeata</taxon>
        <taxon>Apoidea</taxon>
        <taxon>Anthophila</taxon>
        <taxon>Apidae</taxon>
        <taxon>Eufriesea</taxon>
    </lineage>
</organism>
<dbReference type="EMBL" id="KQ765605">
    <property type="protein sequence ID" value="OAD53812.1"/>
    <property type="molecule type" value="Genomic_DNA"/>
</dbReference>
<feature type="region of interest" description="Disordered" evidence="1">
    <location>
        <begin position="225"/>
        <end position="264"/>
    </location>
</feature>
<evidence type="ECO:0000313" key="5">
    <source>
        <dbReference type="Proteomes" id="UP000250275"/>
    </source>
</evidence>
<evidence type="ECO:0000256" key="2">
    <source>
        <dbReference type="SAM" id="Phobius"/>
    </source>
</evidence>
<keyword evidence="2" id="KW-0472">Membrane</keyword>
<reference evidence="4 5" key="1">
    <citation type="submission" date="2015-07" db="EMBL/GenBank/DDBJ databases">
        <title>The genome of Eufriesea mexicana.</title>
        <authorList>
            <person name="Pan H."/>
            <person name="Kapheim K."/>
        </authorList>
    </citation>
    <scope>NUCLEOTIDE SEQUENCE [LARGE SCALE GENOMIC DNA]</scope>
    <source>
        <strain evidence="4">0111107269</strain>
        <tissue evidence="4">Whole body</tissue>
    </source>
</reference>
<dbReference type="AlphaFoldDB" id="A0A310SK56"/>
<feature type="chain" id="PRO_5016376973" evidence="3">
    <location>
        <begin position="19"/>
        <end position="398"/>
    </location>
</feature>
<name>A0A310SK56_9HYME</name>
<evidence type="ECO:0000256" key="1">
    <source>
        <dbReference type="SAM" id="MobiDB-lite"/>
    </source>
</evidence>